<evidence type="ECO:0000256" key="1">
    <source>
        <dbReference type="ARBA" id="ARBA00004533"/>
    </source>
</evidence>
<dbReference type="Proteomes" id="UP000515292">
    <property type="component" value="Chromosome"/>
</dbReference>
<keyword evidence="8" id="KW-1185">Reference proteome</keyword>
<sequence length="270" mass="30129">MGRHIVGRPDDRLVAACAQTLGLSSKDSCKFLYRSLLHDGLFQMEWLALGSRSKPGLLADARHIAVDDPDKLTWLAAQQGALIATMHFGPYSLALVWLLHRYFQGRQVLIVKSQTEDPDEARAIARLRELGAHVEFLSPDEPQAFHQMVKRLRQGALGIILIDLPPSYGRSDPVQLFGHQLHIATGGADLAALSGVPIMLFRVRARLTGDILETGDLFHVGRRDDASRTRAVARMTRFIAASVRDYPDHWHMWSRFGEYLPVPRGSKVPA</sequence>
<evidence type="ECO:0008006" key="9">
    <source>
        <dbReference type="Google" id="ProtNLM"/>
    </source>
</evidence>
<dbReference type="GO" id="GO:0005886">
    <property type="term" value="C:plasma membrane"/>
    <property type="evidence" value="ECO:0007669"/>
    <property type="project" value="UniProtKB-SubCell"/>
</dbReference>
<gene>
    <name evidence="7" type="ORF">H3309_12130</name>
</gene>
<dbReference type="AlphaFoldDB" id="A0A7G5IFG9"/>
<dbReference type="Pfam" id="PF03279">
    <property type="entry name" value="Lip_A_acyltrans"/>
    <property type="match status" value="1"/>
</dbReference>
<accession>A0A7G5IFG9</accession>
<comment type="subcellular location">
    <subcellularLocation>
        <location evidence="1">Cell inner membrane</location>
    </subcellularLocation>
</comment>
<evidence type="ECO:0000256" key="2">
    <source>
        <dbReference type="ARBA" id="ARBA00022475"/>
    </source>
</evidence>
<evidence type="ECO:0000256" key="3">
    <source>
        <dbReference type="ARBA" id="ARBA00022519"/>
    </source>
</evidence>
<keyword evidence="4" id="KW-0808">Transferase</keyword>
<keyword evidence="5" id="KW-0472">Membrane</keyword>
<name>A0A7G5IFG9_9SPHN</name>
<dbReference type="PANTHER" id="PTHR30606:SF10">
    <property type="entry name" value="PHOSPHATIDYLINOSITOL MANNOSIDE ACYLTRANSFERASE"/>
    <property type="match status" value="1"/>
</dbReference>
<proteinExistence type="predicted"/>
<evidence type="ECO:0000313" key="8">
    <source>
        <dbReference type="Proteomes" id="UP000515292"/>
    </source>
</evidence>
<dbReference type="EMBL" id="CP059851">
    <property type="protein sequence ID" value="QMW22111.1"/>
    <property type="molecule type" value="Genomic_DNA"/>
</dbReference>
<reference evidence="7 8" key="1">
    <citation type="submission" date="2020-07" db="EMBL/GenBank/DDBJ databases">
        <title>Complete genome sequence for Sandaracinobacter sp. M6.</title>
        <authorList>
            <person name="Tang Y."/>
            <person name="Liu Q."/>
            <person name="Guo Z."/>
            <person name="Lei P."/>
            <person name="Huang B."/>
        </authorList>
    </citation>
    <scope>NUCLEOTIDE SEQUENCE [LARGE SCALE GENOMIC DNA]</scope>
    <source>
        <strain evidence="7 8">M6</strain>
    </source>
</reference>
<dbReference type="KEGG" id="sand:H3309_12130"/>
<dbReference type="InterPro" id="IPR004960">
    <property type="entry name" value="LipA_acyltrans"/>
</dbReference>
<evidence type="ECO:0000313" key="7">
    <source>
        <dbReference type="EMBL" id="QMW22111.1"/>
    </source>
</evidence>
<dbReference type="RefSeq" id="WP_182294956.1">
    <property type="nucleotide sequence ID" value="NZ_CP059851.1"/>
</dbReference>
<organism evidence="7 8">
    <name type="scientific">Sandaracinobacteroides saxicola</name>
    <dbReference type="NCBI Taxonomy" id="2759707"/>
    <lineage>
        <taxon>Bacteria</taxon>
        <taxon>Pseudomonadati</taxon>
        <taxon>Pseudomonadota</taxon>
        <taxon>Alphaproteobacteria</taxon>
        <taxon>Sphingomonadales</taxon>
        <taxon>Sphingosinicellaceae</taxon>
        <taxon>Sandaracinobacteroides</taxon>
    </lineage>
</organism>
<evidence type="ECO:0000256" key="5">
    <source>
        <dbReference type="ARBA" id="ARBA00023136"/>
    </source>
</evidence>
<protein>
    <recommendedName>
        <fullName evidence="9">Lysophospholipid acyltransferase family protein</fullName>
    </recommendedName>
</protein>
<dbReference type="GO" id="GO:0016746">
    <property type="term" value="F:acyltransferase activity"/>
    <property type="evidence" value="ECO:0007669"/>
    <property type="project" value="UniProtKB-KW"/>
</dbReference>
<dbReference type="PANTHER" id="PTHR30606">
    <property type="entry name" value="LIPID A BIOSYNTHESIS LAUROYL ACYLTRANSFERASE"/>
    <property type="match status" value="1"/>
</dbReference>
<keyword evidence="3" id="KW-0997">Cell inner membrane</keyword>
<keyword evidence="6" id="KW-0012">Acyltransferase</keyword>
<evidence type="ECO:0000256" key="6">
    <source>
        <dbReference type="ARBA" id="ARBA00023315"/>
    </source>
</evidence>
<keyword evidence="2" id="KW-1003">Cell membrane</keyword>
<dbReference type="GO" id="GO:0009247">
    <property type="term" value="P:glycolipid biosynthetic process"/>
    <property type="evidence" value="ECO:0007669"/>
    <property type="project" value="UniProtKB-ARBA"/>
</dbReference>
<evidence type="ECO:0000256" key="4">
    <source>
        <dbReference type="ARBA" id="ARBA00022679"/>
    </source>
</evidence>